<dbReference type="GO" id="GO:0016746">
    <property type="term" value="F:acyltransferase activity"/>
    <property type="evidence" value="ECO:0007669"/>
    <property type="project" value="UniProtKB-KW"/>
</dbReference>
<dbReference type="SUPFAM" id="SSF50249">
    <property type="entry name" value="Nucleic acid-binding proteins"/>
    <property type="match status" value="1"/>
</dbReference>
<dbReference type="InterPro" id="IPR013747">
    <property type="entry name" value="ACP_syn_III_C"/>
</dbReference>
<dbReference type="InterPro" id="IPR016039">
    <property type="entry name" value="Thiolase-like"/>
</dbReference>
<reference evidence="5 6" key="1">
    <citation type="submission" date="2018-06" db="EMBL/GenBank/DDBJ databases">
        <title>Actinomadura craniellae sp. nov. isolated from marine sponge Craniella sp.</title>
        <authorList>
            <person name="Li L."/>
            <person name="Xu Q.H."/>
            <person name="Lin H.W."/>
            <person name="Lu Y.H."/>
        </authorList>
    </citation>
    <scope>NUCLEOTIDE SEQUENCE [LARGE SCALE GENOMIC DNA]</scope>
    <source>
        <strain evidence="5 6">LHW63021</strain>
    </source>
</reference>
<comment type="caution">
    <text evidence="5">The sequence shown here is derived from an EMBL/GenBank/DDBJ whole genome shotgun (WGS) entry which is preliminary data.</text>
</comment>
<evidence type="ECO:0000259" key="4">
    <source>
        <dbReference type="Pfam" id="PF08541"/>
    </source>
</evidence>
<keyword evidence="2" id="KW-0012">Acyltransferase</keyword>
<evidence type="ECO:0000256" key="2">
    <source>
        <dbReference type="ARBA" id="ARBA00023315"/>
    </source>
</evidence>
<dbReference type="Pfam" id="PF08541">
    <property type="entry name" value="ACP_syn_III_C"/>
    <property type="match status" value="1"/>
</dbReference>
<proteinExistence type="predicted"/>
<feature type="domain" description="ChsH2 C-terminal OB-fold" evidence="3">
    <location>
        <begin position="369"/>
        <end position="424"/>
    </location>
</feature>
<sequence length="448" mass="46060">MHGILGWGVHLPHHRLDRAQIAPVAGTGGGTGTRTVASYDEDTTTMGVAAARAALRARPAGVRSLWFATAEPAYLDKTNATAVHAALRLDRDAAAYDAVGSVRSALGALRAALTGPGTALAVAADLRAGLPGGPDEAEGGDGAAALVVGSAADGPVLAEVAAWVSLTEEFTDRWRVPGKPASRRWEERFGEVVYARLGAEALKLALAEAGVATEDVARLIVAGTHARAARTVAAGSGVPAGRVADRLHATVGNTGAAQPAMLLAAALETAAPGDHLVLLTLSDGADAIVLRATAALAEYRPAAPVAEQAAAGAPVSYGAYLAWRGLLRVEPPRRPEPARPSSSAASRNADWKYGFAGPPGAPRPMADVAGTIAAFTVDRLAYSPSPPMVFAVVDFDGGGRLPVELTDVDAAEVAVGDRVEPTFRRLFTADGIHNYFWKARPVRGGTER</sequence>
<accession>A0A365HB62</accession>
<dbReference type="EMBL" id="QLYX01000002">
    <property type="protein sequence ID" value="RAY16252.1"/>
    <property type="molecule type" value="Genomic_DNA"/>
</dbReference>
<dbReference type="GO" id="GO:0044550">
    <property type="term" value="P:secondary metabolite biosynthetic process"/>
    <property type="evidence" value="ECO:0007669"/>
    <property type="project" value="TreeGrafter"/>
</dbReference>
<organism evidence="5 6">
    <name type="scientific">Actinomadura craniellae</name>
    <dbReference type="NCBI Taxonomy" id="2231787"/>
    <lineage>
        <taxon>Bacteria</taxon>
        <taxon>Bacillati</taxon>
        <taxon>Actinomycetota</taxon>
        <taxon>Actinomycetes</taxon>
        <taxon>Streptosporangiales</taxon>
        <taxon>Thermomonosporaceae</taxon>
        <taxon>Actinomadura</taxon>
    </lineage>
</organism>
<name>A0A365HB62_9ACTN</name>
<feature type="domain" description="Beta-ketoacyl-[acyl-carrier-protein] synthase III C-terminal" evidence="4">
    <location>
        <begin position="206"/>
        <end position="284"/>
    </location>
</feature>
<dbReference type="Proteomes" id="UP000251891">
    <property type="component" value="Unassembled WGS sequence"/>
</dbReference>
<gene>
    <name evidence="5" type="ORF">DPM19_04965</name>
</gene>
<dbReference type="PANTHER" id="PTHR34069">
    <property type="entry name" value="3-OXOACYL-[ACYL-CARRIER-PROTEIN] SYNTHASE 3"/>
    <property type="match status" value="1"/>
</dbReference>
<dbReference type="InterPro" id="IPR002878">
    <property type="entry name" value="ChsH2_C"/>
</dbReference>
<dbReference type="RefSeq" id="WP_111863591.1">
    <property type="nucleotide sequence ID" value="NZ_QLYX01000002.1"/>
</dbReference>
<dbReference type="PANTHER" id="PTHR34069:SF2">
    <property type="entry name" value="BETA-KETOACYL-[ACYL-CARRIER-PROTEIN] SYNTHASE III"/>
    <property type="match status" value="1"/>
</dbReference>
<dbReference type="SUPFAM" id="SSF53901">
    <property type="entry name" value="Thiolase-like"/>
    <property type="match status" value="2"/>
</dbReference>
<dbReference type="Pfam" id="PF01796">
    <property type="entry name" value="OB_ChsH2_C"/>
    <property type="match status" value="1"/>
</dbReference>
<dbReference type="InterPro" id="IPR012340">
    <property type="entry name" value="NA-bd_OB-fold"/>
</dbReference>
<protein>
    <submittedName>
        <fullName evidence="5">Hydroxymethylglutaryl-CoA synthase</fullName>
    </submittedName>
</protein>
<keyword evidence="1" id="KW-0808">Transferase</keyword>
<dbReference type="Gene3D" id="3.40.47.10">
    <property type="match status" value="2"/>
</dbReference>
<dbReference type="AlphaFoldDB" id="A0A365HB62"/>
<evidence type="ECO:0000259" key="3">
    <source>
        <dbReference type="Pfam" id="PF01796"/>
    </source>
</evidence>
<evidence type="ECO:0000313" key="5">
    <source>
        <dbReference type="EMBL" id="RAY16252.1"/>
    </source>
</evidence>
<keyword evidence="6" id="KW-1185">Reference proteome</keyword>
<dbReference type="OrthoDB" id="8771453at2"/>
<evidence type="ECO:0000313" key="6">
    <source>
        <dbReference type="Proteomes" id="UP000251891"/>
    </source>
</evidence>
<evidence type="ECO:0000256" key="1">
    <source>
        <dbReference type="ARBA" id="ARBA00022679"/>
    </source>
</evidence>